<dbReference type="Gene3D" id="1.10.510.10">
    <property type="entry name" value="Transferase(Phosphotransferase) domain 1"/>
    <property type="match status" value="1"/>
</dbReference>
<protein>
    <recommendedName>
        <fullName evidence="1">Protein kinase domain-containing protein</fullName>
    </recommendedName>
</protein>
<evidence type="ECO:0000259" key="1">
    <source>
        <dbReference type="PROSITE" id="PS50011"/>
    </source>
</evidence>
<feature type="domain" description="Protein kinase" evidence="1">
    <location>
        <begin position="15"/>
        <end position="255"/>
    </location>
</feature>
<dbReference type="SUPFAM" id="SSF56112">
    <property type="entry name" value="Protein kinase-like (PK-like)"/>
    <property type="match status" value="1"/>
</dbReference>
<dbReference type="PROSITE" id="PS50011">
    <property type="entry name" value="PROTEIN_KINASE_DOM"/>
    <property type="match status" value="1"/>
</dbReference>
<dbReference type="EMBL" id="NAJM01000002">
    <property type="protein sequence ID" value="RVX75380.1"/>
    <property type="molecule type" value="Genomic_DNA"/>
</dbReference>
<dbReference type="GO" id="GO:0005524">
    <property type="term" value="F:ATP binding"/>
    <property type="evidence" value="ECO:0007669"/>
    <property type="project" value="InterPro"/>
</dbReference>
<accession>A0A438NI33</accession>
<gene>
    <name evidence="2" type="ORF">B0A52_00733</name>
</gene>
<dbReference type="AlphaFoldDB" id="A0A438NI33"/>
<dbReference type="InterPro" id="IPR011009">
    <property type="entry name" value="Kinase-like_dom_sf"/>
</dbReference>
<dbReference type="Proteomes" id="UP000288859">
    <property type="component" value="Unassembled WGS sequence"/>
</dbReference>
<proteinExistence type="predicted"/>
<evidence type="ECO:0000313" key="2">
    <source>
        <dbReference type="EMBL" id="RVX75380.1"/>
    </source>
</evidence>
<dbReference type="InterPro" id="IPR000719">
    <property type="entry name" value="Prot_kinase_dom"/>
</dbReference>
<sequence length="255" mass="28825">MTSCVANYLYLDGTIVKERIIGVGGVGIVVIRDGYAFKIPRISKIVEIDGVPFEDGILTDIEGGHTECAATIRTFKREKAIYQRLGDYTGFIRCHNTFSDEPLHSNADKATQLSWLTQLAHTMAYTHSGRVIIADFRLDNVVVDDKMRIKLLDFSESTLIPLDCDLEGCDDAGFSIYSDIRQFGAVMYELVTGQRCNFDIYQEWEEVEDPTVWPRRDTLPSTNGLWLGSIIEKCWTQQFTSAQDLASELEKEDIN</sequence>
<reference evidence="2 3" key="1">
    <citation type="submission" date="2017-03" db="EMBL/GenBank/DDBJ databases">
        <title>Genomes of endolithic fungi from Antarctica.</title>
        <authorList>
            <person name="Coleine C."/>
            <person name="Masonjones S."/>
            <person name="Stajich J.E."/>
        </authorList>
    </citation>
    <scope>NUCLEOTIDE SEQUENCE [LARGE SCALE GENOMIC DNA]</scope>
    <source>
        <strain evidence="2 3">CCFEE 6314</strain>
    </source>
</reference>
<name>A0A438NI33_EXOME</name>
<evidence type="ECO:0000313" key="3">
    <source>
        <dbReference type="Proteomes" id="UP000288859"/>
    </source>
</evidence>
<organism evidence="2 3">
    <name type="scientific">Exophiala mesophila</name>
    <name type="common">Black yeast-like fungus</name>
    <dbReference type="NCBI Taxonomy" id="212818"/>
    <lineage>
        <taxon>Eukaryota</taxon>
        <taxon>Fungi</taxon>
        <taxon>Dikarya</taxon>
        <taxon>Ascomycota</taxon>
        <taxon>Pezizomycotina</taxon>
        <taxon>Eurotiomycetes</taxon>
        <taxon>Chaetothyriomycetidae</taxon>
        <taxon>Chaetothyriales</taxon>
        <taxon>Herpotrichiellaceae</taxon>
        <taxon>Exophiala</taxon>
    </lineage>
</organism>
<dbReference type="GO" id="GO:0004672">
    <property type="term" value="F:protein kinase activity"/>
    <property type="evidence" value="ECO:0007669"/>
    <property type="project" value="InterPro"/>
</dbReference>
<dbReference type="VEuPathDB" id="FungiDB:PV10_00217"/>
<dbReference type="OrthoDB" id="1668230at2759"/>
<comment type="caution">
    <text evidence="2">The sequence shown here is derived from an EMBL/GenBank/DDBJ whole genome shotgun (WGS) entry which is preliminary data.</text>
</comment>
<dbReference type="Pfam" id="PF07714">
    <property type="entry name" value="PK_Tyr_Ser-Thr"/>
    <property type="match status" value="1"/>
</dbReference>
<dbReference type="InterPro" id="IPR001245">
    <property type="entry name" value="Ser-Thr/Tyr_kinase_cat_dom"/>
</dbReference>